<gene>
    <name evidence="2" type="ORF">SDC9_86857</name>
</gene>
<evidence type="ECO:0000259" key="1">
    <source>
        <dbReference type="Pfam" id="PF01814"/>
    </source>
</evidence>
<dbReference type="Pfam" id="PF01814">
    <property type="entry name" value="Hemerythrin"/>
    <property type="match status" value="1"/>
</dbReference>
<protein>
    <recommendedName>
        <fullName evidence="1">Hemerythrin-like domain-containing protein</fullName>
    </recommendedName>
</protein>
<dbReference type="CDD" id="cd12108">
    <property type="entry name" value="Hr-like"/>
    <property type="match status" value="1"/>
</dbReference>
<sequence>MMETLSKNRQFTVDDADCKRRDFLRKGVKLGTLAAVTGMSLLSACKEESEEEGGVTPSEDLMREHGVMNRILLIYDTCKLHLTNNEPFDLAVLNNSAQIIRVFIEDYHEKLEEDYLFPRFEKANRLTDLVQVLRSQHKAGRILTDRIMEFGKMKSLADVDENQKLVKLLGDFNGMYRPHGSREDTVLFPAIREIVSKNEYFALGEDFERKEHELFGEDGFEAMVEKVAIIEKQLEIYDLSQFTPKL</sequence>
<dbReference type="InterPro" id="IPR012312">
    <property type="entry name" value="Hemerythrin-like"/>
</dbReference>
<proteinExistence type="predicted"/>
<dbReference type="AlphaFoldDB" id="A0A644ZHK9"/>
<comment type="caution">
    <text evidence="2">The sequence shown here is derived from an EMBL/GenBank/DDBJ whole genome shotgun (WGS) entry which is preliminary data.</text>
</comment>
<reference evidence="2" key="1">
    <citation type="submission" date="2019-08" db="EMBL/GenBank/DDBJ databases">
        <authorList>
            <person name="Kucharzyk K."/>
            <person name="Murdoch R.W."/>
            <person name="Higgins S."/>
            <person name="Loffler F."/>
        </authorList>
    </citation>
    <scope>NUCLEOTIDE SEQUENCE</scope>
</reference>
<feature type="domain" description="Hemerythrin-like" evidence="1">
    <location>
        <begin position="57"/>
        <end position="191"/>
    </location>
</feature>
<dbReference type="PANTHER" id="PTHR39966:SF1">
    <property type="entry name" value="HEMERYTHRIN-LIKE DOMAIN-CONTAINING PROTEIN"/>
    <property type="match status" value="1"/>
</dbReference>
<evidence type="ECO:0000313" key="2">
    <source>
        <dbReference type="EMBL" id="MPM40217.1"/>
    </source>
</evidence>
<dbReference type="EMBL" id="VSSQ01008920">
    <property type="protein sequence ID" value="MPM40217.1"/>
    <property type="molecule type" value="Genomic_DNA"/>
</dbReference>
<dbReference type="PANTHER" id="PTHR39966">
    <property type="entry name" value="BLL2471 PROTEIN-RELATED"/>
    <property type="match status" value="1"/>
</dbReference>
<name>A0A644ZHK9_9ZZZZ</name>
<organism evidence="2">
    <name type="scientific">bioreactor metagenome</name>
    <dbReference type="NCBI Taxonomy" id="1076179"/>
    <lineage>
        <taxon>unclassified sequences</taxon>
        <taxon>metagenomes</taxon>
        <taxon>ecological metagenomes</taxon>
    </lineage>
</organism>
<dbReference type="GO" id="GO:0005886">
    <property type="term" value="C:plasma membrane"/>
    <property type="evidence" value="ECO:0007669"/>
    <property type="project" value="TreeGrafter"/>
</dbReference>
<dbReference type="Gene3D" id="1.20.120.520">
    <property type="entry name" value="nmb1532 protein domain like"/>
    <property type="match status" value="1"/>
</dbReference>
<accession>A0A644ZHK9</accession>